<proteinExistence type="predicted"/>
<dbReference type="AlphaFoldDB" id="A0AAV4V329"/>
<keyword evidence="1" id="KW-0472">Membrane</keyword>
<sequence>MGFGKNPFHRRIMPNTCSSYSGHKNKNLLAEEVILFRMFYFVGLVFPADSKSTFSKTLLHKLLEHGATLFLIIHTAGDFYSLFKLISKLPIGLTCTSLFSNIFSISLRLTLLRKRRAILSLMNHLQNVDSNSSSNKRVSRRGHIIAGICICYIFPGFIMWFVISLCYQESKKVTFYMEDAFWLEFKSSENQRRGSAFQILPGVLQQCLRMHVSDGTGLLTATAARFRIRSLLHVQCHHVLDDSKFRQCSDISTDRASSPALYDDDWLYVASFQAVAVHDAAIEVRNSIHKVVSKSDSADYKTKCLLLAMASNFPSKVVVTGWRLFALKRGFLKKNHEWNSYLCSSSFTIRKASCT</sequence>
<evidence type="ECO:0000256" key="1">
    <source>
        <dbReference type="SAM" id="Phobius"/>
    </source>
</evidence>
<dbReference type="EMBL" id="BPLR01013892">
    <property type="protein sequence ID" value="GIY64542.1"/>
    <property type="molecule type" value="Genomic_DNA"/>
</dbReference>
<protein>
    <recommendedName>
        <fullName evidence="4">Vomeronasal type-1 receptor</fullName>
    </recommendedName>
</protein>
<reference evidence="2 3" key="1">
    <citation type="submission" date="2021-06" db="EMBL/GenBank/DDBJ databases">
        <title>Caerostris extrusa draft genome.</title>
        <authorList>
            <person name="Kono N."/>
            <person name="Arakawa K."/>
        </authorList>
    </citation>
    <scope>NUCLEOTIDE SEQUENCE [LARGE SCALE GENOMIC DNA]</scope>
</reference>
<evidence type="ECO:0008006" key="4">
    <source>
        <dbReference type="Google" id="ProtNLM"/>
    </source>
</evidence>
<keyword evidence="1" id="KW-1133">Transmembrane helix</keyword>
<gene>
    <name evidence="2" type="primary">AVEN_106029_1</name>
    <name evidence="2" type="ORF">CEXT_65411</name>
</gene>
<feature type="transmembrane region" description="Helical" evidence="1">
    <location>
        <begin position="144"/>
        <end position="163"/>
    </location>
</feature>
<feature type="transmembrane region" description="Helical" evidence="1">
    <location>
        <begin position="89"/>
        <end position="111"/>
    </location>
</feature>
<comment type="caution">
    <text evidence="2">The sequence shown here is derived from an EMBL/GenBank/DDBJ whole genome shotgun (WGS) entry which is preliminary data.</text>
</comment>
<keyword evidence="3" id="KW-1185">Reference proteome</keyword>
<dbReference type="Proteomes" id="UP001054945">
    <property type="component" value="Unassembled WGS sequence"/>
</dbReference>
<name>A0AAV4V329_CAEEX</name>
<accession>A0AAV4V329</accession>
<keyword evidence="1" id="KW-0812">Transmembrane</keyword>
<evidence type="ECO:0000313" key="2">
    <source>
        <dbReference type="EMBL" id="GIY64542.1"/>
    </source>
</evidence>
<evidence type="ECO:0000313" key="3">
    <source>
        <dbReference type="Proteomes" id="UP001054945"/>
    </source>
</evidence>
<organism evidence="2 3">
    <name type="scientific">Caerostris extrusa</name>
    <name type="common">Bark spider</name>
    <name type="synonym">Caerostris bankana</name>
    <dbReference type="NCBI Taxonomy" id="172846"/>
    <lineage>
        <taxon>Eukaryota</taxon>
        <taxon>Metazoa</taxon>
        <taxon>Ecdysozoa</taxon>
        <taxon>Arthropoda</taxon>
        <taxon>Chelicerata</taxon>
        <taxon>Arachnida</taxon>
        <taxon>Araneae</taxon>
        <taxon>Araneomorphae</taxon>
        <taxon>Entelegynae</taxon>
        <taxon>Araneoidea</taxon>
        <taxon>Araneidae</taxon>
        <taxon>Caerostris</taxon>
    </lineage>
</organism>